<dbReference type="EMBL" id="BARS01017982">
    <property type="protein sequence ID" value="GAF89446.1"/>
    <property type="molecule type" value="Genomic_DNA"/>
</dbReference>
<comment type="caution">
    <text evidence="1">The sequence shown here is derived from an EMBL/GenBank/DDBJ whole genome shotgun (WGS) entry which is preliminary data.</text>
</comment>
<proteinExistence type="predicted"/>
<organism evidence="1">
    <name type="scientific">marine sediment metagenome</name>
    <dbReference type="NCBI Taxonomy" id="412755"/>
    <lineage>
        <taxon>unclassified sequences</taxon>
        <taxon>metagenomes</taxon>
        <taxon>ecological metagenomes</taxon>
    </lineage>
</organism>
<dbReference type="AlphaFoldDB" id="X0TQG2"/>
<reference evidence="1" key="1">
    <citation type="journal article" date="2014" name="Front. Microbiol.">
        <title>High frequency of phylogenetically diverse reductive dehalogenase-homologous genes in deep subseafloor sedimentary metagenomes.</title>
        <authorList>
            <person name="Kawai M."/>
            <person name="Futagami T."/>
            <person name="Toyoda A."/>
            <person name="Takaki Y."/>
            <person name="Nishi S."/>
            <person name="Hori S."/>
            <person name="Arai W."/>
            <person name="Tsubouchi T."/>
            <person name="Morono Y."/>
            <person name="Uchiyama I."/>
            <person name="Ito T."/>
            <person name="Fujiyama A."/>
            <person name="Inagaki F."/>
            <person name="Takami H."/>
        </authorList>
    </citation>
    <scope>NUCLEOTIDE SEQUENCE</scope>
    <source>
        <strain evidence="1">Expedition CK06-06</strain>
    </source>
</reference>
<accession>X0TQG2</accession>
<protein>
    <submittedName>
        <fullName evidence="1">Uncharacterized protein</fullName>
    </submittedName>
</protein>
<sequence length="72" mass="8507">EVAIARILKRTKEDYVSNALTEQAYLNNKKRFEEVDSDDIKKSYPNLNITHLIVNTQYDLPQDWHIIGMEKK</sequence>
<evidence type="ECO:0000313" key="1">
    <source>
        <dbReference type="EMBL" id="GAF89446.1"/>
    </source>
</evidence>
<gene>
    <name evidence="1" type="ORF">S01H1_29344</name>
</gene>
<feature type="non-terminal residue" evidence="1">
    <location>
        <position position="1"/>
    </location>
</feature>
<name>X0TQG2_9ZZZZ</name>